<organism evidence="6 7">
    <name type="scientific">Streptomyces showdoensis</name>
    <dbReference type="NCBI Taxonomy" id="68268"/>
    <lineage>
        <taxon>Bacteria</taxon>
        <taxon>Bacillati</taxon>
        <taxon>Actinomycetota</taxon>
        <taxon>Actinomycetes</taxon>
        <taxon>Kitasatosporales</taxon>
        <taxon>Streptomycetaceae</taxon>
        <taxon>Streptomyces</taxon>
    </lineage>
</organism>
<dbReference type="AlphaFoldDB" id="A0A2P2GM68"/>
<dbReference type="InterPro" id="IPR020841">
    <property type="entry name" value="PKS_Beta-ketoAc_synthase_dom"/>
</dbReference>
<keyword evidence="3" id="KW-0012">Acyltransferase</keyword>
<dbReference type="PROSITE" id="PS00606">
    <property type="entry name" value="KS3_1"/>
    <property type="match status" value="1"/>
</dbReference>
<dbReference type="GO" id="GO:0006633">
    <property type="term" value="P:fatty acid biosynthetic process"/>
    <property type="evidence" value="ECO:0007669"/>
    <property type="project" value="InterPro"/>
</dbReference>
<dbReference type="OrthoDB" id="9808669at2"/>
<dbReference type="GO" id="GO:0004315">
    <property type="term" value="F:3-oxoacyl-[acyl-carrier-protein] synthase activity"/>
    <property type="evidence" value="ECO:0007669"/>
    <property type="project" value="InterPro"/>
</dbReference>
<name>A0A2P2GM68_STREW</name>
<keyword evidence="2 4" id="KW-0808">Transferase</keyword>
<dbReference type="Proteomes" id="UP000265325">
    <property type="component" value="Unassembled WGS sequence"/>
</dbReference>
<evidence type="ECO:0000256" key="1">
    <source>
        <dbReference type="ARBA" id="ARBA00008467"/>
    </source>
</evidence>
<evidence type="ECO:0000313" key="6">
    <source>
        <dbReference type="EMBL" id="KKZ71949.1"/>
    </source>
</evidence>
<dbReference type="PANTHER" id="PTHR11712">
    <property type="entry name" value="POLYKETIDE SYNTHASE-RELATED"/>
    <property type="match status" value="1"/>
</dbReference>
<evidence type="ECO:0000256" key="2">
    <source>
        <dbReference type="ARBA" id="ARBA00022679"/>
    </source>
</evidence>
<sequence>MTGVGLLTPAGDGLEDTWRRVCAGEPAAALHRDAHGTFVVGRVPEFDTARLGEARRWKPDRAGQFALLAAREALDDAGLDPAEWDGSRVAVLVGSGTAGAETYERYLPLLDSAPEDVPPLALPSSLANSPAALVSMAFGARGTTAVVNTACASGATALAMACDLLALDRCDVVLVGGTEAGLTPYHLRGFDRLGALSRRYEDPLGASRPFDAQRDGFLIAEGAGFLVLERPEHATARGARVRARIVGHGSASDAHHAVAPHPGGTGIAAALDDALRNAGLRRRDIQHVNAHGTGTPRGDAIESAALARAFPHQPSVTSTKGVTGHLMGAAGAVEAALATLSLQKGVVPPTANLTAPGPGIEVDVSGAGRSARLDTALSLSVGFGGHNVALVLAAA</sequence>
<gene>
    <name evidence="6" type="ORF">VO63_21030</name>
</gene>
<protein>
    <submittedName>
        <fullName evidence="6">3-oxoacyl-ACP synthase</fullName>
    </submittedName>
</protein>
<dbReference type="SUPFAM" id="SSF53901">
    <property type="entry name" value="Thiolase-like"/>
    <property type="match status" value="1"/>
</dbReference>
<evidence type="ECO:0000256" key="3">
    <source>
        <dbReference type="ARBA" id="ARBA00023315"/>
    </source>
</evidence>
<reference evidence="6 7" key="1">
    <citation type="submission" date="2015-05" db="EMBL/GenBank/DDBJ databases">
        <title>Draft Genome assembly of Streptomyces showdoensis.</title>
        <authorList>
            <person name="Thapa K.K."/>
            <person name="Metsa-Ketela M."/>
        </authorList>
    </citation>
    <scope>NUCLEOTIDE SEQUENCE [LARGE SCALE GENOMIC DNA]</scope>
    <source>
        <strain evidence="6 7">ATCC 15227</strain>
    </source>
</reference>
<feature type="domain" description="Ketosynthase family 3 (KS3)" evidence="5">
    <location>
        <begin position="1"/>
        <end position="394"/>
    </location>
</feature>
<dbReference type="Pfam" id="PF02801">
    <property type="entry name" value="Ketoacyl-synt_C"/>
    <property type="match status" value="1"/>
</dbReference>
<keyword evidence="7" id="KW-1185">Reference proteome</keyword>
<dbReference type="PROSITE" id="PS52004">
    <property type="entry name" value="KS3_2"/>
    <property type="match status" value="1"/>
</dbReference>
<dbReference type="InterPro" id="IPR000794">
    <property type="entry name" value="Beta-ketoacyl_synthase"/>
</dbReference>
<evidence type="ECO:0000256" key="4">
    <source>
        <dbReference type="RuleBase" id="RU003694"/>
    </source>
</evidence>
<proteinExistence type="inferred from homology"/>
<dbReference type="CDD" id="cd00834">
    <property type="entry name" value="KAS_I_II"/>
    <property type="match status" value="1"/>
</dbReference>
<dbReference type="InterPro" id="IPR018201">
    <property type="entry name" value="Ketoacyl_synth_AS"/>
</dbReference>
<evidence type="ECO:0000259" key="5">
    <source>
        <dbReference type="PROSITE" id="PS52004"/>
    </source>
</evidence>
<dbReference type="InterPro" id="IPR014031">
    <property type="entry name" value="Ketoacyl_synth_C"/>
</dbReference>
<accession>A0A2P2GM68</accession>
<dbReference type="EMBL" id="LAQS01000032">
    <property type="protein sequence ID" value="KKZ71949.1"/>
    <property type="molecule type" value="Genomic_DNA"/>
</dbReference>
<evidence type="ECO:0000313" key="7">
    <source>
        <dbReference type="Proteomes" id="UP000265325"/>
    </source>
</evidence>
<dbReference type="InterPro" id="IPR016039">
    <property type="entry name" value="Thiolase-like"/>
</dbReference>
<dbReference type="SMART" id="SM00825">
    <property type="entry name" value="PKS_KS"/>
    <property type="match status" value="1"/>
</dbReference>
<comment type="similarity">
    <text evidence="1 4">Belongs to the thiolase-like superfamily. Beta-ketoacyl-ACP synthases family.</text>
</comment>
<dbReference type="Pfam" id="PF00109">
    <property type="entry name" value="ketoacyl-synt"/>
    <property type="match status" value="1"/>
</dbReference>
<dbReference type="Gene3D" id="3.40.47.10">
    <property type="match status" value="2"/>
</dbReference>
<dbReference type="InterPro" id="IPR014030">
    <property type="entry name" value="Ketoacyl_synth_N"/>
</dbReference>
<comment type="caution">
    <text evidence="6">The sequence shown here is derived from an EMBL/GenBank/DDBJ whole genome shotgun (WGS) entry which is preliminary data.</text>
</comment>
<dbReference type="PANTHER" id="PTHR11712:SF347">
    <property type="entry name" value="BETA KETOACYL-ACYL CARRIER PROTEIN SYNTHASE"/>
    <property type="match status" value="1"/>
</dbReference>